<organism evidence="9 10">
    <name type="scientific">Alienimonas californiensis</name>
    <dbReference type="NCBI Taxonomy" id="2527989"/>
    <lineage>
        <taxon>Bacteria</taxon>
        <taxon>Pseudomonadati</taxon>
        <taxon>Planctomycetota</taxon>
        <taxon>Planctomycetia</taxon>
        <taxon>Planctomycetales</taxon>
        <taxon>Planctomycetaceae</taxon>
        <taxon>Alienimonas</taxon>
    </lineage>
</organism>
<dbReference type="SUPFAM" id="SSF103473">
    <property type="entry name" value="MFS general substrate transporter"/>
    <property type="match status" value="1"/>
</dbReference>
<evidence type="ECO:0000256" key="5">
    <source>
        <dbReference type="ARBA" id="ARBA00022989"/>
    </source>
</evidence>
<dbReference type="Proteomes" id="UP000318741">
    <property type="component" value="Chromosome"/>
</dbReference>
<dbReference type="KEGG" id="acaf:CA12_40570"/>
<feature type="domain" description="Major facilitator superfamily (MFS) profile" evidence="8">
    <location>
        <begin position="237"/>
        <end position="423"/>
    </location>
</feature>
<dbReference type="EMBL" id="CP036265">
    <property type="protein sequence ID" value="QDT17919.1"/>
    <property type="molecule type" value="Genomic_DNA"/>
</dbReference>
<proteinExistence type="predicted"/>
<evidence type="ECO:0000256" key="6">
    <source>
        <dbReference type="ARBA" id="ARBA00023136"/>
    </source>
</evidence>
<accession>A0A517PEW1</accession>
<dbReference type="InterPro" id="IPR020846">
    <property type="entry name" value="MFS_dom"/>
</dbReference>
<name>A0A517PEW1_9PLAN</name>
<gene>
    <name evidence="9" type="primary">yegT_2</name>
    <name evidence="9" type="ORF">CA12_40570</name>
</gene>
<feature type="transmembrane region" description="Helical" evidence="7">
    <location>
        <begin position="7"/>
        <end position="25"/>
    </location>
</feature>
<feature type="transmembrane region" description="Helical" evidence="7">
    <location>
        <begin position="68"/>
        <end position="90"/>
    </location>
</feature>
<sequence length="423" mass="45634">MRIRLGVLWALQWGVTGALLTYLPLYFEGRGLSRGQLGSLFAVAAVGLWVAPIAVGQLCDRLIGAEKYLAVAHFFSGVTLLTVPFAANIFSVTGEGFWFLIATVGLFSALYFPTLPVVSAVTFRHLPDPDTQFGRVRLWGTVGWVLAGLFVSVWLGQREALEWLSRNAPAMRDRLTHLDSLLRRLAPVDDADCFRIAAVLSFALSSFCAWLPRSPPPKPTSGRFAPLQTLGLLRDRQFALLIAASFALSLIVPVYTLEVPGLLVREGYDSDWVPAVMTIGQLSEFPALLLLGFCLRRLGVTMTFTLGVAAWALRFLLLAVTEATGPVLAGLALHGVCHVFLIVAVQLYVDAKCPPDLRASAQNLFAVVTVGVGMPLGFLISGTLSEWASGGTESPSRLLFLAAAIAVSAVLVPVWMVGRRGRA</sequence>
<dbReference type="Gene3D" id="1.20.1250.20">
    <property type="entry name" value="MFS general substrate transporter like domains"/>
    <property type="match status" value="2"/>
</dbReference>
<dbReference type="GO" id="GO:0015213">
    <property type="term" value="F:uridine transmembrane transporter activity"/>
    <property type="evidence" value="ECO:0007669"/>
    <property type="project" value="TreeGrafter"/>
</dbReference>
<keyword evidence="6 7" id="KW-0472">Membrane</keyword>
<protein>
    <submittedName>
        <fullName evidence="9">Nucleoside transporter YegT</fullName>
    </submittedName>
</protein>
<keyword evidence="10" id="KW-1185">Reference proteome</keyword>
<dbReference type="AlphaFoldDB" id="A0A517PEW1"/>
<feature type="transmembrane region" description="Helical" evidence="7">
    <location>
        <begin position="302"/>
        <end position="321"/>
    </location>
</feature>
<evidence type="ECO:0000256" key="2">
    <source>
        <dbReference type="ARBA" id="ARBA00022448"/>
    </source>
</evidence>
<dbReference type="InterPro" id="IPR024989">
    <property type="entry name" value="MFS_assoc_dom"/>
</dbReference>
<keyword evidence="5 7" id="KW-1133">Transmembrane helix</keyword>
<evidence type="ECO:0000313" key="10">
    <source>
        <dbReference type="Proteomes" id="UP000318741"/>
    </source>
</evidence>
<evidence type="ECO:0000313" key="9">
    <source>
        <dbReference type="EMBL" id="QDT17919.1"/>
    </source>
</evidence>
<feature type="transmembrane region" description="Helical" evidence="7">
    <location>
        <begin position="400"/>
        <end position="418"/>
    </location>
</feature>
<dbReference type="Pfam" id="PF12832">
    <property type="entry name" value="MFS_1_like"/>
    <property type="match status" value="1"/>
</dbReference>
<dbReference type="GO" id="GO:0005886">
    <property type="term" value="C:plasma membrane"/>
    <property type="evidence" value="ECO:0007669"/>
    <property type="project" value="UniProtKB-SubCell"/>
</dbReference>
<keyword evidence="4 7" id="KW-0812">Transmembrane</keyword>
<keyword evidence="3" id="KW-1003">Cell membrane</keyword>
<feature type="transmembrane region" description="Helical" evidence="7">
    <location>
        <begin position="96"/>
        <end position="118"/>
    </location>
</feature>
<feature type="transmembrane region" description="Helical" evidence="7">
    <location>
        <begin position="138"/>
        <end position="156"/>
    </location>
</feature>
<dbReference type="InterPro" id="IPR036259">
    <property type="entry name" value="MFS_trans_sf"/>
</dbReference>
<dbReference type="PANTHER" id="PTHR23522">
    <property type="entry name" value="BLL5896 PROTEIN"/>
    <property type="match status" value="1"/>
</dbReference>
<feature type="transmembrane region" description="Helical" evidence="7">
    <location>
        <begin position="327"/>
        <end position="349"/>
    </location>
</feature>
<evidence type="ECO:0000259" key="8">
    <source>
        <dbReference type="PROSITE" id="PS50850"/>
    </source>
</evidence>
<feature type="transmembrane region" description="Helical" evidence="7">
    <location>
        <begin position="275"/>
        <end position="295"/>
    </location>
</feature>
<reference evidence="9 10" key="1">
    <citation type="submission" date="2019-02" db="EMBL/GenBank/DDBJ databases">
        <title>Deep-cultivation of Planctomycetes and their phenomic and genomic characterization uncovers novel biology.</title>
        <authorList>
            <person name="Wiegand S."/>
            <person name="Jogler M."/>
            <person name="Boedeker C."/>
            <person name="Pinto D."/>
            <person name="Vollmers J."/>
            <person name="Rivas-Marin E."/>
            <person name="Kohn T."/>
            <person name="Peeters S.H."/>
            <person name="Heuer A."/>
            <person name="Rast P."/>
            <person name="Oberbeckmann S."/>
            <person name="Bunk B."/>
            <person name="Jeske O."/>
            <person name="Meyerdierks A."/>
            <person name="Storesund J.E."/>
            <person name="Kallscheuer N."/>
            <person name="Luecker S."/>
            <person name="Lage O.M."/>
            <person name="Pohl T."/>
            <person name="Merkel B.J."/>
            <person name="Hornburger P."/>
            <person name="Mueller R.-W."/>
            <person name="Bruemmer F."/>
            <person name="Labrenz M."/>
            <person name="Spormann A.M."/>
            <person name="Op den Camp H."/>
            <person name="Overmann J."/>
            <person name="Amann R."/>
            <person name="Jetten M.S.M."/>
            <person name="Mascher T."/>
            <person name="Medema M.H."/>
            <person name="Devos D.P."/>
            <person name="Kaster A.-K."/>
            <person name="Ovreas L."/>
            <person name="Rohde M."/>
            <person name="Galperin M.Y."/>
            <person name="Jogler C."/>
        </authorList>
    </citation>
    <scope>NUCLEOTIDE SEQUENCE [LARGE SCALE GENOMIC DNA]</scope>
    <source>
        <strain evidence="9 10">CA12</strain>
    </source>
</reference>
<dbReference type="PANTHER" id="PTHR23522:SF4">
    <property type="entry name" value="NUCLEOSIDE PERMEASE NUPG-RELATED"/>
    <property type="match status" value="1"/>
</dbReference>
<comment type="subcellular location">
    <subcellularLocation>
        <location evidence="1">Cell membrane</location>
        <topology evidence="1">Multi-pass membrane protein</topology>
    </subcellularLocation>
</comment>
<keyword evidence="2" id="KW-0813">Transport</keyword>
<evidence type="ECO:0000256" key="4">
    <source>
        <dbReference type="ARBA" id="ARBA00022692"/>
    </source>
</evidence>
<feature type="transmembrane region" description="Helical" evidence="7">
    <location>
        <begin position="238"/>
        <end position="255"/>
    </location>
</feature>
<evidence type="ECO:0000256" key="3">
    <source>
        <dbReference type="ARBA" id="ARBA00022475"/>
    </source>
</evidence>
<evidence type="ECO:0000256" key="1">
    <source>
        <dbReference type="ARBA" id="ARBA00004651"/>
    </source>
</evidence>
<feature type="transmembrane region" description="Helical" evidence="7">
    <location>
        <begin position="37"/>
        <end position="56"/>
    </location>
</feature>
<feature type="transmembrane region" description="Helical" evidence="7">
    <location>
        <begin position="361"/>
        <end position="380"/>
    </location>
</feature>
<dbReference type="PROSITE" id="PS50850">
    <property type="entry name" value="MFS"/>
    <property type="match status" value="1"/>
</dbReference>
<dbReference type="GO" id="GO:0015212">
    <property type="term" value="F:cytidine transmembrane transporter activity"/>
    <property type="evidence" value="ECO:0007669"/>
    <property type="project" value="TreeGrafter"/>
</dbReference>
<evidence type="ECO:0000256" key="7">
    <source>
        <dbReference type="SAM" id="Phobius"/>
    </source>
</evidence>